<evidence type="ECO:0000313" key="2">
    <source>
        <dbReference type="Proteomes" id="UP000799424"/>
    </source>
</evidence>
<dbReference type="EMBL" id="MU006251">
    <property type="protein sequence ID" value="KAF2818497.1"/>
    <property type="molecule type" value="Genomic_DNA"/>
</dbReference>
<reference evidence="1" key="1">
    <citation type="journal article" date="2020" name="Stud. Mycol.">
        <title>101 Dothideomycetes genomes: a test case for predicting lifestyles and emergence of pathogens.</title>
        <authorList>
            <person name="Haridas S."/>
            <person name="Albert R."/>
            <person name="Binder M."/>
            <person name="Bloem J."/>
            <person name="Labutti K."/>
            <person name="Salamov A."/>
            <person name="Andreopoulos B."/>
            <person name="Baker S."/>
            <person name="Barry K."/>
            <person name="Bills G."/>
            <person name="Bluhm B."/>
            <person name="Cannon C."/>
            <person name="Castanera R."/>
            <person name="Culley D."/>
            <person name="Daum C."/>
            <person name="Ezra D."/>
            <person name="Gonzalez J."/>
            <person name="Henrissat B."/>
            <person name="Kuo A."/>
            <person name="Liang C."/>
            <person name="Lipzen A."/>
            <person name="Lutzoni F."/>
            <person name="Magnuson J."/>
            <person name="Mondo S."/>
            <person name="Nolan M."/>
            <person name="Ohm R."/>
            <person name="Pangilinan J."/>
            <person name="Park H.-J."/>
            <person name="Ramirez L."/>
            <person name="Alfaro M."/>
            <person name="Sun H."/>
            <person name="Tritt A."/>
            <person name="Yoshinaga Y."/>
            <person name="Zwiers L.-H."/>
            <person name="Turgeon B."/>
            <person name="Goodwin S."/>
            <person name="Spatafora J."/>
            <person name="Crous P."/>
            <person name="Grigoriev I."/>
        </authorList>
    </citation>
    <scope>NUCLEOTIDE SEQUENCE</scope>
    <source>
        <strain evidence="1">CBS 113818</strain>
    </source>
</reference>
<gene>
    <name evidence="1" type="ORF">CC86DRAFT_375723</name>
</gene>
<organism evidence="1 2">
    <name type="scientific">Ophiobolus disseminans</name>
    <dbReference type="NCBI Taxonomy" id="1469910"/>
    <lineage>
        <taxon>Eukaryota</taxon>
        <taxon>Fungi</taxon>
        <taxon>Dikarya</taxon>
        <taxon>Ascomycota</taxon>
        <taxon>Pezizomycotina</taxon>
        <taxon>Dothideomycetes</taxon>
        <taxon>Pleosporomycetidae</taxon>
        <taxon>Pleosporales</taxon>
        <taxon>Pleosporineae</taxon>
        <taxon>Phaeosphaeriaceae</taxon>
        <taxon>Ophiobolus</taxon>
    </lineage>
</organism>
<accession>A0A6A6ZE86</accession>
<proteinExistence type="predicted"/>
<dbReference type="AlphaFoldDB" id="A0A6A6ZE86"/>
<dbReference type="Proteomes" id="UP000799424">
    <property type="component" value="Unassembled WGS sequence"/>
</dbReference>
<evidence type="ECO:0000313" key="1">
    <source>
        <dbReference type="EMBL" id="KAF2818497.1"/>
    </source>
</evidence>
<name>A0A6A6ZE86_9PLEO</name>
<protein>
    <submittedName>
        <fullName evidence="1">Uncharacterized protein</fullName>
    </submittedName>
</protein>
<keyword evidence="2" id="KW-1185">Reference proteome</keyword>
<sequence>MFVNLRSLAVRTTGTTGSWLPQSSGTKVTRWQDHVTLAMHFGCRLMSTPKSDKIRCRTMLNKVLVRKRAPRIEADRNLLPNR</sequence>